<name>A0ABY4V6A1_9GAMM</name>
<keyword evidence="3" id="KW-1185">Reference proteome</keyword>
<evidence type="ECO:0000313" key="2">
    <source>
        <dbReference type="EMBL" id="USD19799.1"/>
    </source>
</evidence>
<evidence type="ECO:0000313" key="3">
    <source>
        <dbReference type="Proteomes" id="UP001055658"/>
    </source>
</evidence>
<dbReference type="EMBL" id="CP092418">
    <property type="protein sequence ID" value="USD19799.1"/>
    <property type="molecule type" value="Genomic_DNA"/>
</dbReference>
<protein>
    <submittedName>
        <fullName evidence="2">Terminase small subunit</fullName>
    </submittedName>
</protein>
<evidence type="ECO:0000256" key="1">
    <source>
        <dbReference type="SAM" id="MobiDB-lite"/>
    </source>
</evidence>
<reference evidence="2" key="1">
    <citation type="submission" date="2022-02" db="EMBL/GenBank/DDBJ databases">
        <title>Coral-associated bacteria.</title>
        <authorList>
            <person name="Tang K."/>
            <person name="Wang X."/>
        </authorList>
    </citation>
    <scope>NUCLEOTIDE SEQUENCE</scope>
    <source>
        <strain evidence="2">SCSIO 43006</strain>
    </source>
</reference>
<dbReference type="RefSeq" id="WP_252081893.1">
    <property type="nucleotide sequence ID" value="NZ_CP092418.1"/>
</dbReference>
<sequence>MAETKQKPRKKQTQTAASTAGKKSSNDQPTPVPDYWLNKRQVCDSLGITATAFDKWKVEPTARQGNKNYYTVRSLLDNREEALVRKMQLERPAQSSDKLDPIHEGARLSKQRADKLELENEIARGKQLPIGIQGLVLSKIADRMAAALDAIPGKIKRKEPGLSASSLDLVRREIVKAQNAAADVSKYLDEIIDDLGIPATGD</sequence>
<gene>
    <name evidence="2" type="ORF">MJO52_11975</name>
</gene>
<dbReference type="Pfam" id="PF07471">
    <property type="entry name" value="Phage_Nu1"/>
    <property type="match status" value="1"/>
</dbReference>
<organism evidence="2 3">
    <name type="scientific">Microbulbifer variabilis</name>
    <dbReference type="NCBI Taxonomy" id="266805"/>
    <lineage>
        <taxon>Bacteria</taxon>
        <taxon>Pseudomonadati</taxon>
        <taxon>Pseudomonadota</taxon>
        <taxon>Gammaproteobacteria</taxon>
        <taxon>Cellvibrionales</taxon>
        <taxon>Microbulbiferaceae</taxon>
        <taxon>Microbulbifer</taxon>
    </lineage>
</organism>
<dbReference type="Proteomes" id="UP001055658">
    <property type="component" value="Chromosome"/>
</dbReference>
<accession>A0ABY4V6A1</accession>
<feature type="compositionally biased region" description="Polar residues" evidence="1">
    <location>
        <begin position="16"/>
        <end position="29"/>
    </location>
</feature>
<proteinExistence type="predicted"/>
<dbReference type="InterPro" id="IPR010906">
    <property type="entry name" value="Phage_lambda_Nu1_terminase-ssu"/>
</dbReference>
<feature type="region of interest" description="Disordered" evidence="1">
    <location>
        <begin position="1"/>
        <end position="36"/>
    </location>
</feature>